<dbReference type="STRING" id="1123029.SAMN02745172_03280"/>
<dbReference type="PANTHER" id="PTHR43747:SF1">
    <property type="entry name" value="SLR1998 PROTEIN"/>
    <property type="match status" value="1"/>
</dbReference>
<dbReference type="AlphaFoldDB" id="A0A1M7ZP32"/>
<dbReference type="Proteomes" id="UP000186406">
    <property type="component" value="Unassembled WGS sequence"/>
</dbReference>
<dbReference type="Gene3D" id="3.30.9.100">
    <property type="match status" value="1"/>
</dbReference>
<dbReference type="EMBL" id="FRXO01000006">
    <property type="protein sequence ID" value="SHO66621.1"/>
    <property type="molecule type" value="Genomic_DNA"/>
</dbReference>
<proteinExistence type="predicted"/>
<dbReference type="PROSITE" id="PS51257">
    <property type="entry name" value="PROKAR_LIPOPROTEIN"/>
    <property type="match status" value="1"/>
</dbReference>
<evidence type="ECO:0000313" key="1">
    <source>
        <dbReference type="EMBL" id="SHO66621.1"/>
    </source>
</evidence>
<dbReference type="OrthoDB" id="9799983at2"/>
<dbReference type="InterPro" id="IPR050816">
    <property type="entry name" value="Flavin-dep_Halogenase_NPB"/>
</dbReference>
<dbReference type="Pfam" id="PF04820">
    <property type="entry name" value="Trp_halogenase"/>
    <property type="match status" value="1"/>
</dbReference>
<dbReference type="SUPFAM" id="SSF51905">
    <property type="entry name" value="FAD/NAD(P)-binding domain"/>
    <property type="match status" value="1"/>
</dbReference>
<dbReference type="PANTHER" id="PTHR43747">
    <property type="entry name" value="FAD-BINDING PROTEIN"/>
    <property type="match status" value="1"/>
</dbReference>
<name>A0A1M7ZP32_9HYPH</name>
<keyword evidence="2" id="KW-1185">Reference proteome</keyword>
<dbReference type="Gene3D" id="3.50.50.60">
    <property type="entry name" value="FAD/NAD(P)-binding domain"/>
    <property type="match status" value="1"/>
</dbReference>
<sequence length="395" mass="40815">MSRRRPDDLPARVSVAIAGAGIAGCAAALALQAAGLTDVVVLDRDRAPAFRLGETIPAFAVGLLKRLGAYGRAATLRPLESSGSTSLWGKDTPGHNDALGDPDGAGWHLDRAAFDAALREEVRARGIALVAGHLTEVRRAEAGGFRLAFARGPAAGAIEADVLLDASGAGATALRRLGIARNPVDELTVRHAVLAVEATGATAARTFLEAVPYGWWYATRIPGDRMVAMVATDPAAAAEAGLSLRSTDGFRRALEATHLVGPAVAAARPAGILSAGGSSASSAILSGIAGPDWLAAGDAGWSCDPLTAQGITKALMEGIAAAAAITDRQRGNAGAFAAYQAIAFARFTANLRLRAALYTAETRWPDKPFWRARRLEGPVPAAEDEPARRLPPLFS</sequence>
<accession>A0A1M7ZP32</accession>
<protein>
    <submittedName>
        <fullName evidence="1">Dehydrogenase (Flavoprotein)</fullName>
    </submittedName>
</protein>
<reference evidence="1 2" key="1">
    <citation type="submission" date="2016-12" db="EMBL/GenBank/DDBJ databases">
        <authorList>
            <person name="Song W.-J."/>
            <person name="Kurnit D.M."/>
        </authorList>
    </citation>
    <scope>NUCLEOTIDE SEQUENCE [LARGE SCALE GENOMIC DNA]</scope>
    <source>
        <strain evidence="1 2">DSM 19599</strain>
    </source>
</reference>
<dbReference type="InterPro" id="IPR006905">
    <property type="entry name" value="Flavin_halogenase"/>
</dbReference>
<dbReference type="InterPro" id="IPR036188">
    <property type="entry name" value="FAD/NAD-bd_sf"/>
</dbReference>
<organism evidence="1 2">
    <name type="scientific">Pseudoxanthobacter soli DSM 19599</name>
    <dbReference type="NCBI Taxonomy" id="1123029"/>
    <lineage>
        <taxon>Bacteria</taxon>
        <taxon>Pseudomonadati</taxon>
        <taxon>Pseudomonadota</taxon>
        <taxon>Alphaproteobacteria</taxon>
        <taxon>Hyphomicrobiales</taxon>
        <taxon>Segnochrobactraceae</taxon>
        <taxon>Pseudoxanthobacter</taxon>
    </lineage>
</organism>
<dbReference type="GO" id="GO:0004497">
    <property type="term" value="F:monooxygenase activity"/>
    <property type="evidence" value="ECO:0007669"/>
    <property type="project" value="InterPro"/>
</dbReference>
<gene>
    <name evidence="1" type="ORF">SAMN02745172_03280</name>
</gene>
<dbReference type="RefSeq" id="WP_084564779.1">
    <property type="nucleotide sequence ID" value="NZ_FRXO01000006.1"/>
</dbReference>
<evidence type="ECO:0000313" key="2">
    <source>
        <dbReference type="Proteomes" id="UP000186406"/>
    </source>
</evidence>